<keyword evidence="1" id="KW-0812">Transmembrane</keyword>
<dbReference type="InterPro" id="IPR050879">
    <property type="entry name" value="Acyltransferase_3"/>
</dbReference>
<accession>A0ABS3B1C7</accession>
<sequence length="635" mass="69971">MRFRNEIEGLRGVAVLMVVLAHAKLPFLPGGYVGVDAFFVISGFLITGLLQQELQATGSIDVRQFYARRIRRLLPAFGVMLLASAALALWLLPRSSWGVQAEAARWAALWASNIFFAGADSGYFDQGTEANLYLHTWSLSAEEQFYLIWPALIGLAWKLGRRRGTTTLVWTLVVLGFGLTVAATALAPLHAYYQMPCRLWQLALGAGVQLSVGQARLSLRRIHAARAVGCVLLVVAALWLAPDRISYPGAWALLPTVAAALLLLNGPEGWRDAWLDVKPLRYLGRLSYSWYLWHWPVLVLGFSLVGRTPSVGLAAAALSLVPAWLSWRFVEQRVRMMERGQGTTWVLAGLLVSALLAYAAMAWEQVAFVPERPDPRNQALLATLTTPALYRQRGCDEWFHADRLVPCSLVRATSEDAPVVVLAGDSVAAQWSTALESIARTRGWNLVVLTKSSCPMIDHPFVYPRINRRYVECERWRDRVVAYLHERPPTLLVLGSSAAYAIDPADWEGGTRRFLKRIEGASERTILLAPTPLLPFDGPQCALAHRGEDRNLAQECSVPLRQARPSALIARLQAAVAGHPAVRLVDLGDAVCPGQTCSAERNGLLLYRDGQHLNANYVLQLAPVLEAALDPPSVH</sequence>
<dbReference type="SUPFAM" id="SSF52266">
    <property type="entry name" value="SGNH hydrolase"/>
    <property type="match status" value="1"/>
</dbReference>
<feature type="transmembrane region" description="Helical" evidence="1">
    <location>
        <begin position="311"/>
        <end position="330"/>
    </location>
</feature>
<feature type="transmembrane region" description="Helical" evidence="1">
    <location>
        <begin position="224"/>
        <end position="241"/>
    </location>
</feature>
<dbReference type="PANTHER" id="PTHR23028:SF53">
    <property type="entry name" value="ACYL_TRANSF_3 DOMAIN-CONTAINING PROTEIN"/>
    <property type="match status" value="1"/>
</dbReference>
<gene>
    <name evidence="4" type="ORF">JR064_08080</name>
</gene>
<feature type="transmembrane region" description="Helical" evidence="1">
    <location>
        <begin position="167"/>
        <end position="193"/>
    </location>
</feature>
<feature type="transmembrane region" description="Helical" evidence="1">
    <location>
        <begin position="7"/>
        <end position="25"/>
    </location>
</feature>
<comment type="caution">
    <text evidence="4">The sequence shown here is derived from an EMBL/GenBank/DDBJ whole genome shotgun (WGS) entry which is preliminary data.</text>
</comment>
<feature type="transmembrane region" description="Helical" evidence="1">
    <location>
        <begin position="73"/>
        <end position="92"/>
    </location>
</feature>
<feature type="transmembrane region" description="Helical" evidence="1">
    <location>
        <begin position="31"/>
        <end position="50"/>
    </location>
</feature>
<feature type="transmembrane region" description="Helical" evidence="1">
    <location>
        <begin position="247"/>
        <end position="265"/>
    </location>
</feature>
<protein>
    <submittedName>
        <fullName evidence="4">Acyltransferase</fullName>
    </submittedName>
</protein>
<name>A0ABS3B1C7_9XANT</name>
<dbReference type="InterPro" id="IPR043968">
    <property type="entry name" value="SGNH"/>
</dbReference>
<proteinExistence type="predicted"/>
<dbReference type="PANTHER" id="PTHR23028">
    <property type="entry name" value="ACETYLTRANSFERASE"/>
    <property type="match status" value="1"/>
</dbReference>
<keyword evidence="4" id="KW-0012">Acyltransferase</keyword>
<evidence type="ECO:0000313" key="4">
    <source>
        <dbReference type="EMBL" id="MBN6102120.1"/>
    </source>
</evidence>
<feature type="transmembrane region" description="Helical" evidence="1">
    <location>
        <begin position="286"/>
        <end position="305"/>
    </location>
</feature>
<dbReference type="Proteomes" id="UP000695802">
    <property type="component" value="Unassembled WGS sequence"/>
</dbReference>
<keyword evidence="5" id="KW-1185">Reference proteome</keyword>
<dbReference type="RefSeq" id="WP_206229381.1">
    <property type="nucleotide sequence ID" value="NZ_JAFIWB010000006.1"/>
</dbReference>
<keyword evidence="1" id="KW-0472">Membrane</keyword>
<evidence type="ECO:0000259" key="3">
    <source>
        <dbReference type="Pfam" id="PF19040"/>
    </source>
</evidence>
<organism evidence="4 5">
    <name type="scientific">Xanthomonas bonasiae</name>
    <dbReference type="NCBI Taxonomy" id="2810351"/>
    <lineage>
        <taxon>Bacteria</taxon>
        <taxon>Pseudomonadati</taxon>
        <taxon>Pseudomonadota</taxon>
        <taxon>Gammaproteobacteria</taxon>
        <taxon>Lysobacterales</taxon>
        <taxon>Lysobacteraceae</taxon>
        <taxon>Xanthomonas</taxon>
    </lineage>
</organism>
<keyword evidence="4" id="KW-0808">Transferase</keyword>
<feature type="domain" description="Acyltransferase 3" evidence="2">
    <location>
        <begin position="5"/>
        <end position="327"/>
    </location>
</feature>
<dbReference type="Pfam" id="PF19040">
    <property type="entry name" value="SGNH"/>
    <property type="match status" value="1"/>
</dbReference>
<evidence type="ECO:0000259" key="2">
    <source>
        <dbReference type="Pfam" id="PF01757"/>
    </source>
</evidence>
<evidence type="ECO:0000256" key="1">
    <source>
        <dbReference type="SAM" id="Phobius"/>
    </source>
</evidence>
<dbReference type="InterPro" id="IPR002656">
    <property type="entry name" value="Acyl_transf_3_dom"/>
</dbReference>
<dbReference type="GO" id="GO:0016746">
    <property type="term" value="F:acyltransferase activity"/>
    <property type="evidence" value="ECO:0007669"/>
    <property type="project" value="UniProtKB-KW"/>
</dbReference>
<feature type="transmembrane region" description="Helical" evidence="1">
    <location>
        <begin position="342"/>
        <end position="363"/>
    </location>
</feature>
<feature type="domain" description="SGNH" evidence="3">
    <location>
        <begin position="405"/>
        <end position="626"/>
    </location>
</feature>
<evidence type="ECO:0000313" key="5">
    <source>
        <dbReference type="Proteomes" id="UP000695802"/>
    </source>
</evidence>
<keyword evidence="1" id="KW-1133">Transmembrane helix</keyword>
<dbReference type="EMBL" id="JAFIWB010000006">
    <property type="protein sequence ID" value="MBN6102120.1"/>
    <property type="molecule type" value="Genomic_DNA"/>
</dbReference>
<dbReference type="Pfam" id="PF01757">
    <property type="entry name" value="Acyl_transf_3"/>
    <property type="match status" value="1"/>
</dbReference>
<reference evidence="4 5" key="1">
    <citation type="submission" date="2021-02" db="EMBL/GenBank/DDBJ databases">
        <title>Taxonomically Unique Crown Gall-Associated Xanthomonas Stains Have Deficiency in Virulence Repertories.</title>
        <authorList>
            <person name="Mafakheri H."/>
            <person name="Taghavi S.M."/>
            <person name="Dimkic I."/>
            <person name="Nemanja K."/>
            <person name="Osdaghi E."/>
        </authorList>
    </citation>
    <scope>NUCLEOTIDE SEQUENCE [LARGE SCALE GENOMIC DNA]</scope>
    <source>
        <strain evidence="4 5">FX4</strain>
    </source>
</reference>